<dbReference type="GO" id="GO:0006259">
    <property type="term" value="P:DNA metabolic process"/>
    <property type="evidence" value="ECO:0007669"/>
    <property type="project" value="InterPro"/>
</dbReference>
<gene>
    <name evidence="2" type="ORF">CRT60_22015</name>
</gene>
<sequence length="387" mass="43030">MVPGPRDRFLPRTRRHRGVNHTMAGTPATAQRRPPLAQPTGQEPPRIQDLLQSPKTVQRFQQLVPRHLNPERMLRVMAQAVYKTPKLAECEPMTLLGSMMACASFGLEPNTPLGHAYLIPFEKRRMQAGQWVTERVDVNLIIGYRGFIDLARRSGNLVSIHADVVYGAYGDMPADEFSFEYGSNMHLRHVPIGDNQGRPPIWAYAHASLKDGQAFEALPYARVLRIRDNSQGFQAALAAKQEAERNPNKSGWKMRSFESSPWVAHEHEMAAKTMIRRLSKALPMSIEFANAVQLDAMSDTGGVNYASFSDGVDMRVADVSTAAIDHQPEEPMEPLNGEREEVPVETGHDPETGEVREPARKEPAPAAKASRKQAPPPADDDELFSAT</sequence>
<dbReference type="NCBIfam" id="TIGR00616">
    <property type="entry name" value="rect"/>
    <property type="match status" value="1"/>
</dbReference>
<proteinExistence type="predicted"/>
<dbReference type="EMBL" id="PDKW01000042">
    <property type="protein sequence ID" value="PGH55929.1"/>
    <property type="molecule type" value="Genomic_DNA"/>
</dbReference>
<dbReference type="AlphaFoldDB" id="A0A2B8BDY5"/>
<protein>
    <recommendedName>
        <fullName evidence="4">Recombinase RecT</fullName>
    </recommendedName>
</protein>
<dbReference type="Pfam" id="PF03837">
    <property type="entry name" value="RecT"/>
    <property type="match status" value="1"/>
</dbReference>
<name>A0A2B8BDY5_9PROT</name>
<evidence type="ECO:0008006" key="4">
    <source>
        <dbReference type="Google" id="ProtNLM"/>
    </source>
</evidence>
<reference evidence="3" key="1">
    <citation type="submission" date="2017-10" db="EMBL/GenBank/DDBJ databases">
        <authorList>
            <person name="Kravchenko I.K."/>
            <person name="Grouzdev D.S."/>
        </authorList>
    </citation>
    <scope>NUCLEOTIDE SEQUENCE [LARGE SCALE GENOMIC DNA]</scope>
    <source>
        <strain evidence="3">B2</strain>
    </source>
</reference>
<dbReference type="OrthoDB" id="5124088at2"/>
<dbReference type="InterPro" id="IPR004590">
    <property type="entry name" value="ssDNA_annealing_RecT"/>
</dbReference>
<feature type="region of interest" description="Disordered" evidence="1">
    <location>
        <begin position="1"/>
        <end position="45"/>
    </location>
</feature>
<evidence type="ECO:0000313" key="3">
    <source>
        <dbReference type="Proteomes" id="UP000225379"/>
    </source>
</evidence>
<feature type="region of interest" description="Disordered" evidence="1">
    <location>
        <begin position="325"/>
        <end position="387"/>
    </location>
</feature>
<feature type="compositionally biased region" description="Acidic residues" evidence="1">
    <location>
        <begin position="378"/>
        <end position="387"/>
    </location>
</feature>
<dbReference type="Proteomes" id="UP000225379">
    <property type="component" value="Unassembled WGS sequence"/>
</dbReference>
<dbReference type="InterPro" id="IPR018330">
    <property type="entry name" value="RecT_fam"/>
</dbReference>
<feature type="compositionally biased region" description="Basic and acidic residues" evidence="1">
    <location>
        <begin position="1"/>
        <end position="10"/>
    </location>
</feature>
<comment type="caution">
    <text evidence="2">The sequence shown here is derived from an EMBL/GenBank/DDBJ whole genome shotgun (WGS) entry which is preliminary data.</text>
</comment>
<feature type="compositionally biased region" description="Basic and acidic residues" evidence="1">
    <location>
        <begin position="336"/>
        <end position="363"/>
    </location>
</feature>
<organism evidence="2 3">
    <name type="scientific">Azospirillum palustre</name>
    <dbReference type="NCBI Taxonomy" id="2044885"/>
    <lineage>
        <taxon>Bacteria</taxon>
        <taxon>Pseudomonadati</taxon>
        <taxon>Pseudomonadota</taxon>
        <taxon>Alphaproteobacteria</taxon>
        <taxon>Rhodospirillales</taxon>
        <taxon>Azospirillaceae</taxon>
        <taxon>Azospirillum</taxon>
    </lineage>
</organism>
<dbReference type="GO" id="GO:0003677">
    <property type="term" value="F:DNA binding"/>
    <property type="evidence" value="ECO:0007669"/>
    <property type="project" value="InterPro"/>
</dbReference>
<keyword evidence="3" id="KW-1185">Reference proteome</keyword>
<evidence type="ECO:0000256" key="1">
    <source>
        <dbReference type="SAM" id="MobiDB-lite"/>
    </source>
</evidence>
<evidence type="ECO:0000313" key="2">
    <source>
        <dbReference type="EMBL" id="PGH55929.1"/>
    </source>
</evidence>
<accession>A0A2B8BDY5</accession>